<dbReference type="EMBL" id="HBUE01100907">
    <property type="protein sequence ID" value="CAG6485284.1"/>
    <property type="molecule type" value="Transcribed_RNA"/>
</dbReference>
<keyword evidence="1" id="KW-1133">Transmembrane helix</keyword>
<accession>A0A8D8C394</accession>
<protein>
    <submittedName>
        <fullName evidence="2">(northern house mosquito) hypothetical protein</fullName>
    </submittedName>
</protein>
<evidence type="ECO:0000313" key="2">
    <source>
        <dbReference type="EMBL" id="CAG6485284.1"/>
    </source>
</evidence>
<evidence type="ECO:0000256" key="1">
    <source>
        <dbReference type="SAM" id="Phobius"/>
    </source>
</evidence>
<feature type="transmembrane region" description="Helical" evidence="1">
    <location>
        <begin position="6"/>
        <end position="27"/>
    </location>
</feature>
<keyword evidence="1" id="KW-0472">Membrane</keyword>
<proteinExistence type="predicted"/>
<name>A0A8D8C394_CULPI</name>
<sequence length="145" mass="15063">MSQAVTVTLLGVVVIVIVVVMGVLHWLGRAVMQGLVAVVDSSRGEVSAAAGAGAGAGGAEGAISKSILVSIGRRRTSAVLILVTSERSHEIRPVRPAVAIPIVILRLGTPKARPVRFQVLCPIVTGRGTCCFTICNTLHCSIQHH</sequence>
<reference evidence="2" key="1">
    <citation type="submission" date="2021-05" db="EMBL/GenBank/DDBJ databases">
        <authorList>
            <person name="Alioto T."/>
            <person name="Alioto T."/>
            <person name="Gomez Garrido J."/>
        </authorList>
    </citation>
    <scope>NUCLEOTIDE SEQUENCE</scope>
</reference>
<keyword evidence="1" id="KW-0812">Transmembrane</keyword>
<dbReference type="AlphaFoldDB" id="A0A8D8C394"/>
<organism evidence="2">
    <name type="scientific">Culex pipiens</name>
    <name type="common">House mosquito</name>
    <dbReference type="NCBI Taxonomy" id="7175"/>
    <lineage>
        <taxon>Eukaryota</taxon>
        <taxon>Metazoa</taxon>
        <taxon>Ecdysozoa</taxon>
        <taxon>Arthropoda</taxon>
        <taxon>Hexapoda</taxon>
        <taxon>Insecta</taxon>
        <taxon>Pterygota</taxon>
        <taxon>Neoptera</taxon>
        <taxon>Endopterygota</taxon>
        <taxon>Diptera</taxon>
        <taxon>Nematocera</taxon>
        <taxon>Culicoidea</taxon>
        <taxon>Culicidae</taxon>
        <taxon>Culicinae</taxon>
        <taxon>Culicini</taxon>
        <taxon>Culex</taxon>
        <taxon>Culex</taxon>
    </lineage>
</organism>